<dbReference type="SMART" id="SM00732">
    <property type="entry name" value="YqgFc"/>
    <property type="match status" value="1"/>
</dbReference>
<evidence type="ECO:0000256" key="3">
    <source>
        <dbReference type="ARBA" id="ARBA00022722"/>
    </source>
</evidence>
<name>E6WUW9_PSEUU</name>
<dbReference type="GO" id="GO:0005829">
    <property type="term" value="C:cytosol"/>
    <property type="evidence" value="ECO:0007669"/>
    <property type="project" value="TreeGrafter"/>
</dbReference>
<evidence type="ECO:0000313" key="7">
    <source>
        <dbReference type="EMBL" id="ADV27893.1"/>
    </source>
</evidence>
<organism evidence="7 8">
    <name type="scientific">Pseudoxanthomonas suwonensis (strain 11-1)</name>
    <dbReference type="NCBI Taxonomy" id="743721"/>
    <lineage>
        <taxon>Bacteria</taxon>
        <taxon>Pseudomonadati</taxon>
        <taxon>Pseudomonadota</taxon>
        <taxon>Gammaproteobacteria</taxon>
        <taxon>Lysobacterales</taxon>
        <taxon>Lysobacteraceae</taxon>
        <taxon>Pseudoxanthomonas</taxon>
    </lineage>
</organism>
<keyword evidence="8" id="KW-1185">Reference proteome</keyword>
<keyword evidence="3 5" id="KW-0540">Nuclease</keyword>
<keyword evidence="1 5" id="KW-0963">Cytoplasm</keyword>
<dbReference type="RefSeq" id="WP_013535721.1">
    <property type="nucleotide sequence ID" value="NC_014924.1"/>
</dbReference>
<proteinExistence type="inferred from homology"/>
<comment type="similarity">
    <text evidence="5">Belongs to the YqgF HJR family.</text>
</comment>
<dbReference type="InterPro" id="IPR005227">
    <property type="entry name" value="YqgF"/>
</dbReference>
<comment type="function">
    <text evidence="5">Could be a nuclease involved in processing of the 5'-end of pre-16S rRNA.</text>
</comment>
<dbReference type="CDD" id="cd16964">
    <property type="entry name" value="YqgF"/>
    <property type="match status" value="1"/>
</dbReference>
<dbReference type="PANTHER" id="PTHR33317">
    <property type="entry name" value="POLYNUCLEOTIDYL TRANSFERASE, RIBONUCLEASE H-LIKE SUPERFAMILY PROTEIN"/>
    <property type="match status" value="1"/>
</dbReference>
<dbReference type="EC" id="3.1.-.-" evidence="5"/>
<reference evidence="7 8" key="1">
    <citation type="submission" date="2011-01" db="EMBL/GenBank/DDBJ databases">
        <title>Complete sequence of Pseudoxanthomonas suwonensis 11-1.</title>
        <authorList>
            <consortium name="US DOE Joint Genome Institute"/>
            <person name="Lucas S."/>
            <person name="Copeland A."/>
            <person name="Lapidus A."/>
            <person name="Cheng J.-F."/>
            <person name="Goodwin L."/>
            <person name="Pitluck S."/>
            <person name="Teshima H."/>
            <person name="Detter J.C."/>
            <person name="Han C."/>
            <person name="Tapia R."/>
            <person name="Land M."/>
            <person name="Hauser L."/>
            <person name="Kyrpides N."/>
            <person name="Ivanova N."/>
            <person name="Ovchinnikova G."/>
            <person name="Siebers A.K."/>
            <person name="Allgaier M."/>
            <person name="Thelen M.P."/>
            <person name="Hugenholtz P."/>
            <person name="Gladden J."/>
            <person name="Woyke T."/>
        </authorList>
    </citation>
    <scope>NUCLEOTIDE SEQUENCE [LARGE SCALE GENOMIC DNA]</scope>
    <source>
        <strain evidence="8">11-1</strain>
    </source>
</reference>
<accession>E6WUW9</accession>
<dbReference type="InterPro" id="IPR006641">
    <property type="entry name" value="YqgF/RNaseH-like_dom"/>
</dbReference>
<dbReference type="Proteomes" id="UP000008632">
    <property type="component" value="Chromosome"/>
</dbReference>
<dbReference type="GO" id="GO:0000967">
    <property type="term" value="P:rRNA 5'-end processing"/>
    <property type="evidence" value="ECO:0007669"/>
    <property type="project" value="UniProtKB-UniRule"/>
</dbReference>
<dbReference type="AlphaFoldDB" id="E6WUW9"/>
<protein>
    <recommendedName>
        <fullName evidence="5">Putative pre-16S rRNA nuclease</fullName>
        <ecNumber evidence="5">3.1.-.-</ecNumber>
    </recommendedName>
</protein>
<comment type="subcellular location">
    <subcellularLocation>
        <location evidence="5">Cytoplasm</location>
    </subcellularLocation>
</comment>
<dbReference type="GO" id="GO:0016788">
    <property type="term" value="F:hydrolase activity, acting on ester bonds"/>
    <property type="evidence" value="ECO:0007669"/>
    <property type="project" value="UniProtKB-UniRule"/>
</dbReference>
<gene>
    <name evidence="7" type="ordered locus">Psesu_2057</name>
</gene>
<dbReference type="HAMAP" id="MF_00651">
    <property type="entry name" value="Nuclease_YqgF"/>
    <property type="match status" value="1"/>
</dbReference>
<evidence type="ECO:0000256" key="2">
    <source>
        <dbReference type="ARBA" id="ARBA00022517"/>
    </source>
</evidence>
<dbReference type="GO" id="GO:0004518">
    <property type="term" value="F:nuclease activity"/>
    <property type="evidence" value="ECO:0007669"/>
    <property type="project" value="UniProtKB-KW"/>
</dbReference>
<dbReference type="InterPro" id="IPR012337">
    <property type="entry name" value="RNaseH-like_sf"/>
</dbReference>
<evidence type="ECO:0000259" key="6">
    <source>
        <dbReference type="SMART" id="SM00732"/>
    </source>
</evidence>
<sequence>MPEAHAPALPSPEAIVLGFDVGSRRIGVAVGSAFGGARAVAVVNVHAAGPDWAALDRLRSQWGPGGLIVGDPLTLDGEDQPARRRARAFAHALRERYGLPVGMVDERSSSVEAAQRFARARASGTRRRRDAENLDAEAAAVIIERWLSFPGLAAPP</sequence>
<dbReference type="STRING" id="743721.Psesu_2057"/>
<dbReference type="HOGENOM" id="CLU_098240_3_2_6"/>
<keyword evidence="4 5" id="KW-0378">Hydrolase</keyword>
<dbReference type="Gene3D" id="3.30.420.140">
    <property type="entry name" value="YqgF/RNase H-like domain"/>
    <property type="match status" value="1"/>
</dbReference>
<dbReference type="Pfam" id="PF03652">
    <property type="entry name" value="RuvX"/>
    <property type="match status" value="1"/>
</dbReference>
<evidence type="ECO:0000256" key="4">
    <source>
        <dbReference type="ARBA" id="ARBA00022801"/>
    </source>
</evidence>
<dbReference type="KEGG" id="psu:Psesu_2057"/>
<dbReference type="OrthoDB" id="9796140at2"/>
<dbReference type="NCBIfam" id="TIGR00250">
    <property type="entry name" value="RNAse_H_YqgF"/>
    <property type="match status" value="1"/>
</dbReference>
<evidence type="ECO:0000313" key="8">
    <source>
        <dbReference type="Proteomes" id="UP000008632"/>
    </source>
</evidence>
<dbReference type="EMBL" id="CP002446">
    <property type="protein sequence ID" value="ADV27893.1"/>
    <property type="molecule type" value="Genomic_DNA"/>
</dbReference>
<dbReference type="InterPro" id="IPR037027">
    <property type="entry name" value="YqgF/RNaseH-like_dom_sf"/>
</dbReference>
<dbReference type="SUPFAM" id="SSF53098">
    <property type="entry name" value="Ribonuclease H-like"/>
    <property type="match status" value="1"/>
</dbReference>
<dbReference type="PANTHER" id="PTHR33317:SF4">
    <property type="entry name" value="POLYNUCLEOTIDYL TRANSFERASE, RIBONUCLEASE H-LIKE SUPERFAMILY PROTEIN"/>
    <property type="match status" value="1"/>
</dbReference>
<evidence type="ECO:0000256" key="5">
    <source>
        <dbReference type="HAMAP-Rule" id="MF_00651"/>
    </source>
</evidence>
<feature type="domain" description="YqgF/RNase H-like" evidence="6">
    <location>
        <begin position="14"/>
        <end position="113"/>
    </location>
</feature>
<keyword evidence="2 5" id="KW-0690">Ribosome biogenesis</keyword>
<dbReference type="eggNOG" id="COG0816">
    <property type="taxonomic scope" value="Bacteria"/>
</dbReference>
<evidence type="ECO:0000256" key="1">
    <source>
        <dbReference type="ARBA" id="ARBA00022490"/>
    </source>
</evidence>